<keyword evidence="3" id="KW-1185">Reference proteome</keyword>
<feature type="transmembrane region" description="Helical" evidence="1">
    <location>
        <begin position="5"/>
        <end position="23"/>
    </location>
</feature>
<accession>A0A2T0VPY6</accession>
<keyword evidence="1" id="KW-1133">Transmembrane helix</keyword>
<comment type="caution">
    <text evidence="2">The sequence shown here is derived from an EMBL/GenBank/DDBJ whole genome shotgun (WGS) entry which is preliminary data.</text>
</comment>
<organism evidence="2 3">
    <name type="scientific">Alkalibacterium olivapovliticus</name>
    <dbReference type="NCBI Taxonomy" id="99907"/>
    <lineage>
        <taxon>Bacteria</taxon>
        <taxon>Bacillati</taxon>
        <taxon>Bacillota</taxon>
        <taxon>Bacilli</taxon>
        <taxon>Lactobacillales</taxon>
        <taxon>Carnobacteriaceae</taxon>
        <taxon>Alkalibacterium</taxon>
    </lineage>
</organism>
<dbReference type="AlphaFoldDB" id="A0A2T0VPY6"/>
<dbReference type="InterPro" id="IPR025018">
    <property type="entry name" value="DUF3953"/>
</dbReference>
<keyword evidence="1" id="KW-0812">Transmembrane</keyword>
<dbReference type="Proteomes" id="UP000238205">
    <property type="component" value="Unassembled WGS sequence"/>
</dbReference>
<dbReference type="RefSeq" id="WP_106196503.1">
    <property type="nucleotide sequence ID" value="NZ_PVTO01000064.1"/>
</dbReference>
<dbReference type="OrthoDB" id="2456142at2"/>
<evidence type="ECO:0000313" key="3">
    <source>
        <dbReference type="Proteomes" id="UP000238205"/>
    </source>
</evidence>
<name>A0A2T0VPY6_9LACT</name>
<dbReference type="Pfam" id="PF13129">
    <property type="entry name" value="DUF3953"/>
    <property type="match status" value="1"/>
</dbReference>
<evidence type="ECO:0000256" key="1">
    <source>
        <dbReference type="SAM" id="Phobius"/>
    </source>
</evidence>
<keyword evidence="1" id="KW-0472">Membrane</keyword>
<gene>
    <name evidence="2" type="ORF">CLV38_1643</name>
</gene>
<protein>
    <submittedName>
        <fullName evidence="2">Uncharacterized protein DUF3953</fullName>
    </submittedName>
</protein>
<feature type="transmembrane region" description="Helical" evidence="1">
    <location>
        <begin position="29"/>
        <end position="46"/>
    </location>
</feature>
<dbReference type="EMBL" id="PVTO01000064">
    <property type="protein sequence ID" value="PRY72465.1"/>
    <property type="molecule type" value="Genomic_DNA"/>
</dbReference>
<evidence type="ECO:0000313" key="2">
    <source>
        <dbReference type="EMBL" id="PRY72465.1"/>
    </source>
</evidence>
<proteinExistence type="predicted"/>
<reference evidence="2 3" key="1">
    <citation type="submission" date="2018-03" db="EMBL/GenBank/DDBJ databases">
        <title>Genomic Encyclopedia of Archaeal and Bacterial Type Strains, Phase II (KMG-II): from individual species to whole genera.</title>
        <authorList>
            <person name="Goeker M."/>
        </authorList>
    </citation>
    <scope>NUCLEOTIDE SEQUENCE [LARGE SCALE GENOMIC DNA]</scope>
    <source>
        <strain evidence="2 3">DSM 13175</strain>
    </source>
</reference>
<feature type="transmembrane region" description="Helical" evidence="1">
    <location>
        <begin position="58"/>
        <end position="77"/>
    </location>
</feature>
<sequence>MLLKVLHMIFSILVLVIAAYSLIYQNFAFQNYMMVFLALTMLIAGLKEFKEERKLAGWTYIGIFIYGLLVTVQGFLLS</sequence>